<protein>
    <submittedName>
        <fullName evidence="1">Uncharacterized protein</fullName>
    </submittedName>
</protein>
<evidence type="ECO:0000313" key="2">
    <source>
        <dbReference type="Proteomes" id="UP001065298"/>
    </source>
</evidence>
<keyword evidence="2" id="KW-1185">Reference proteome</keyword>
<dbReference type="EMBL" id="CM046503">
    <property type="protein sequence ID" value="KAI8685045.1"/>
    <property type="molecule type" value="Genomic_DNA"/>
</dbReference>
<reference evidence="1" key="1">
    <citation type="submission" date="2022-06" db="EMBL/GenBank/DDBJ databases">
        <title>Fusarium solani species complex genomes reveal bases of compartmentalisation and animal pathogenesis.</title>
        <authorList>
            <person name="Tsai I.J."/>
        </authorList>
    </citation>
    <scope>NUCLEOTIDE SEQUENCE</scope>
    <source>
        <strain evidence="1">Fu6.1</strain>
    </source>
</reference>
<dbReference type="Proteomes" id="UP001065298">
    <property type="component" value="Chromosome 1"/>
</dbReference>
<sequence>MHTYTGQAYDPFLPGNASSPARPRPRRSLSRSLGLVRIILLLLGTLVILAVVGFLSFLWRGASEAVGQGDRPVFEVLRVWRRILDSGWLLRLVTMSSLLYRVVAAAQAAVATEMLASLILESGGCLLPDLARLSLTRCQTAGPFQLALAMPQQLRGAANLATAGLLAVLLIVTAATQFTSTILLTDFGAARVVGGPATFNVNFGFTYTINHPSSDESSNLFSPYAGVDYWTSRPPAYLRFAEVSTPPVEEDGVYDTGFTARAFLPFVNSTQRVTVRTYEGPATVVDARVVCIRPRLSTLSVNLTGGSTLSLAGTVALGGTYKGLETMSLETSDFSCPVAMGRANDRPPQRKISLCPVASSPALMQGGVRPDLSTYTSAYLLINSTATPEAWRVSSLIGTRRLTISDLTEASQSQGTWQSLRVKGNPAVGIDATLCFINPIPWDYKIFATGSRDGSEPTLRWNISTGAYSSDAARSLLGAVLAPAAPEDRGLLRLAAPADWSTSNATDAFDTPKTINYIWTALRANAQNVSLSLSQRENKDGEPLLVPHRAHIGLFQDVLAHTGGNAALALQALFFTMLQMAYTDYAAEFDVAAEAAALFSHEAIMPMRWRGFMGFCAVTGTHIALVFAVAVVFFVQTRVSMLGNAWHAMGQVVELAGGETVHAAAQRTDKEVREDLYAAGRAERRVELRLAA</sequence>
<evidence type="ECO:0000313" key="1">
    <source>
        <dbReference type="EMBL" id="KAI8685045.1"/>
    </source>
</evidence>
<proteinExistence type="predicted"/>
<organism evidence="1 2">
    <name type="scientific">Fusarium keratoplasticum</name>
    <dbReference type="NCBI Taxonomy" id="1328300"/>
    <lineage>
        <taxon>Eukaryota</taxon>
        <taxon>Fungi</taxon>
        <taxon>Dikarya</taxon>
        <taxon>Ascomycota</taxon>
        <taxon>Pezizomycotina</taxon>
        <taxon>Sordariomycetes</taxon>
        <taxon>Hypocreomycetidae</taxon>
        <taxon>Hypocreales</taxon>
        <taxon>Nectriaceae</taxon>
        <taxon>Fusarium</taxon>
        <taxon>Fusarium solani species complex</taxon>
    </lineage>
</organism>
<accession>A0ACC0RHB5</accession>
<name>A0ACC0RHB5_9HYPO</name>
<gene>
    <name evidence="1" type="ORF">NCS57_00172500</name>
</gene>
<comment type="caution">
    <text evidence="1">The sequence shown here is derived from an EMBL/GenBank/DDBJ whole genome shotgun (WGS) entry which is preliminary data.</text>
</comment>